<organism evidence="5 6">
    <name type="scientific">Rheinheimera tilapiae</name>
    <dbReference type="NCBI Taxonomy" id="875043"/>
    <lineage>
        <taxon>Bacteria</taxon>
        <taxon>Pseudomonadati</taxon>
        <taxon>Pseudomonadota</taxon>
        <taxon>Gammaproteobacteria</taxon>
        <taxon>Chromatiales</taxon>
        <taxon>Chromatiaceae</taxon>
        <taxon>Rheinheimera</taxon>
    </lineage>
</organism>
<evidence type="ECO:0000313" key="6">
    <source>
        <dbReference type="Proteomes" id="UP001589813"/>
    </source>
</evidence>
<reference evidence="5 6" key="1">
    <citation type="submission" date="2024-09" db="EMBL/GenBank/DDBJ databases">
        <authorList>
            <person name="Sun Q."/>
            <person name="Mori K."/>
        </authorList>
    </citation>
    <scope>NUCLEOTIDE SEQUENCE [LARGE SCALE GENOMIC DNA]</scope>
    <source>
        <strain evidence="5 6">KCTC 23315</strain>
    </source>
</reference>
<dbReference type="InterPro" id="IPR001478">
    <property type="entry name" value="PDZ"/>
</dbReference>
<dbReference type="Gene3D" id="1.10.390.10">
    <property type="entry name" value="Neutral Protease Domain 2"/>
    <property type="match status" value="1"/>
</dbReference>
<dbReference type="InterPro" id="IPR036034">
    <property type="entry name" value="PDZ_sf"/>
</dbReference>
<evidence type="ECO:0000256" key="1">
    <source>
        <dbReference type="SAM" id="SignalP"/>
    </source>
</evidence>
<dbReference type="Pfam" id="PF05299">
    <property type="entry name" value="Peptidase_M61"/>
    <property type="match status" value="1"/>
</dbReference>
<dbReference type="SUPFAM" id="SSF50156">
    <property type="entry name" value="PDZ domain-like"/>
    <property type="match status" value="1"/>
</dbReference>
<feature type="chain" id="PRO_5047027213" evidence="1">
    <location>
        <begin position="23"/>
        <end position="603"/>
    </location>
</feature>
<dbReference type="InterPro" id="IPR007963">
    <property type="entry name" value="Peptidase_M61_catalytic"/>
</dbReference>
<dbReference type="EMBL" id="JBHLXP010000003">
    <property type="protein sequence ID" value="MFC0049409.1"/>
    <property type="molecule type" value="Genomic_DNA"/>
</dbReference>
<evidence type="ECO:0000259" key="2">
    <source>
        <dbReference type="Pfam" id="PF05299"/>
    </source>
</evidence>
<dbReference type="PIRSF" id="PIRSF016493">
    <property type="entry name" value="Glycyl_aminpptds"/>
    <property type="match status" value="1"/>
</dbReference>
<dbReference type="InterPro" id="IPR027268">
    <property type="entry name" value="Peptidase_M4/M1_CTD_sf"/>
</dbReference>
<sequence>MMLLNRCTLALFLAGLMGPALADSHYQFDLAGHDRHQVAISARFVAPDASPLLLQMSSASPGRYARHDFAKNIYALKALDGQGNPLVLQRLSPTSWQVSGHQGEVQVSYLLFGNHADGTYNQIDSRHAHLNMPASLLFAPSLRAKPATVSLKALPAGWRAATQLYPQPDGTLTAPQLDYLMDSPLEISEHQLLSFSQPSAGKTYQIELALHHAGTAEEAKVLLEKTQAVVRQQQAIFGELPDFANQRYTFIADYLPGVDGDGMEHRNSTVVTSESSLAQAEFSQIETISHEFFHAWNVERIRPKNLEPFDYSQTNMSDALWFAEGFTNYYGKLALKRSSHFDLDTYLEKVEKPLNQTLQTPARRWSGPAAVSQQAVFVDAGVAVDKTNYGNHFLSYYTYGEVVALALDLTLRTQYNSDLDALMQLMWQRFGKPEQPYQLADIQQALAEVSGDTEFAAAFFRDSIQGPALPDFTALFAQMGLTLSPAKPDKAWLGPLLLNTFGDAVQVQSVSRDGSPWASAGITDGDLLLQLGAVRLRTAEDIDTALKAARPGDVLALKFRRFDQDQSVNITVAADPTLQLSLDNKASRASVKRRDAWLGTKKL</sequence>
<dbReference type="RefSeq" id="WP_377245183.1">
    <property type="nucleotide sequence ID" value="NZ_JBHLXP010000003.1"/>
</dbReference>
<dbReference type="InterPro" id="IPR024191">
    <property type="entry name" value="Peptidase_M61"/>
</dbReference>
<dbReference type="Pfam" id="PF17899">
    <property type="entry name" value="Peptidase_M61_N"/>
    <property type="match status" value="1"/>
</dbReference>
<feature type="signal peptide" evidence="1">
    <location>
        <begin position="1"/>
        <end position="22"/>
    </location>
</feature>
<protein>
    <submittedName>
        <fullName evidence="5">M61 family metallopeptidase</fullName>
    </submittedName>
</protein>
<comment type="caution">
    <text evidence="5">The sequence shown here is derived from an EMBL/GenBank/DDBJ whole genome shotgun (WGS) entry which is preliminary data.</text>
</comment>
<dbReference type="Pfam" id="PF13180">
    <property type="entry name" value="PDZ_2"/>
    <property type="match status" value="1"/>
</dbReference>
<feature type="domain" description="Peptidase M61 catalytic" evidence="2">
    <location>
        <begin position="285"/>
        <end position="403"/>
    </location>
</feature>
<name>A0ABV6BEW3_9GAMM</name>
<feature type="domain" description="PDZ" evidence="3">
    <location>
        <begin position="479"/>
        <end position="572"/>
    </location>
</feature>
<evidence type="ECO:0000259" key="4">
    <source>
        <dbReference type="Pfam" id="PF17899"/>
    </source>
</evidence>
<keyword evidence="6" id="KW-1185">Reference proteome</keyword>
<feature type="domain" description="Peptidase M61 N-terminal" evidence="4">
    <location>
        <begin position="25"/>
        <end position="189"/>
    </location>
</feature>
<dbReference type="SUPFAM" id="SSF55486">
    <property type="entry name" value="Metalloproteases ('zincins'), catalytic domain"/>
    <property type="match status" value="1"/>
</dbReference>
<dbReference type="Proteomes" id="UP001589813">
    <property type="component" value="Unassembled WGS sequence"/>
</dbReference>
<evidence type="ECO:0000259" key="3">
    <source>
        <dbReference type="Pfam" id="PF13180"/>
    </source>
</evidence>
<evidence type="ECO:0000313" key="5">
    <source>
        <dbReference type="EMBL" id="MFC0049409.1"/>
    </source>
</evidence>
<dbReference type="Gene3D" id="2.30.42.10">
    <property type="match status" value="1"/>
</dbReference>
<dbReference type="InterPro" id="IPR040756">
    <property type="entry name" value="Peptidase_M61_N"/>
</dbReference>
<proteinExistence type="predicted"/>
<gene>
    <name evidence="5" type="ORF">ACFFJP_14020</name>
</gene>
<accession>A0ABV6BEW3</accession>
<dbReference type="Gene3D" id="2.60.40.3650">
    <property type="match status" value="1"/>
</dbReference>
<keyword evidence="1" id="KW-0732">Signal</keyword>